<evidence type="ECO:0000256" key="3">
    <source>
        <dbReference type="ARBA" id="ARBA00022692"/>
    </source>
</evidence>
<feature type="transmembrane region" description="Helical" evidence="6">
    <location>
        <begin position="339"/>
        <end position="361"/>
    </location>
</feature>
<organism evidence="8 9">
    <name type="scientific">Mariniflexile gromovii</name>
    <dbReference type="NCBI Taxonomy" id="362523"/>
    <lineage>
        <taxon>Bacteria</taxon>
        <taxon>Pseudomonadati</taxon>
        <taxon>Bacteroidota</taxon>
        <taxon>Flavobacteriia</taxon>
        <taxon>Flavobacteriales</taxon>
        <taxon>Flavobacteriaceae</taxon>
        <taxon>Mariniflexile</taxon>
    </lineage>
</organism>
<feature type="transmembrane region" description="Helical" evidence="6">
    <location>
        <begin position="315"/>
        <end position="333"/>
    </location>
</feature>
<feature type="transmembrane region" description="Helical" evidence="6">
    <location>
        <begin position="142"/>
        <end position="162"/>
    </location>
</feature>
<dbReference type="PANTHER" id="PTHR23502:SF132">
    <property type="entry name" value="POLYAMINE TRANSPORTER 2-RELATED"/>
    <property type="match status" value="1"/>
</dbReference>
<evidence type="ECO:0000256" key="4">
    <source>
        <dbReference type="ARBA" id="ARBA00022989"/>
    </source>
</evidence>
<name>A0ABS4BUN8_9FLAO</name>
<protein>
    <submittedName>
        <fullName evidence="8">MFS transporter</fullName>
    </submittedName>
</protein>
<feature type="transmembrane region" description="Helical" evidence="6">
    <location>
        <begin position="43"/>
        <end position="66"/>
    </location>
</feature>
<keyword evidence="3 6" id="KW-0812">Transmembrane</keyword>
<dbReference type="Gene3D" id="1.20.1720.10">
    <property type="entry name" value="Multidrug resistance protein D"/>
    <property type="match status" value="1"/>
</dbReference>
<keyword evidence="9" id="KW-1185">Reference proteome</keyword>
<evidence type="ECO:0000256" key="6">
    <source>
        <dbReference type="SAM" id="Phobius"/>
    </source>
</evidence>
<dbReference type="Proteomes" id="UP000670776">
    <property type="component" value="Unassembled WGS sequence"/>
</dbReference>
<dbReference type="InterPro" id="IPR036259">
    <property type="entry name" value="MFS_trans_sf"/>
</dbReference>
<evidence type="ECO:0000313" key="9">
    <source>
        <dbReference type="Proteomes" id="UP000670776"/>
    </source>
</evidence>
<dbReference type="SUPFAM" id="SSF103473">
    <property type="entry name" value="MFS general substrate transporter"/>
    <property type="match status" value="1"/>
</dbReference>
<evidence type="ECO:0000313" key="8">
    <source>
        <dbReference type="EMBL" id="MBP0904282.1"/>
    </source>
</evidence>
<dbReference type="InterPro" id="IPR011701">
    <property type="entry name" value="MFS"/>
</dbReference>
<feature type="transmembrane region" description="Helical" evidence="6">
    <location>
        <begin position="373"/>
        <end position="397"/>
    </location>
</feature>
<dbReference type="Pfam" id="PF07690">
    <property type="entry name" value="MFS_1"/>
    <property type="match status" value="1"/>
</dbReference>
<feature type="transmembrane region" description="Helical" evidence="6">
    <location>
        <begin position="115"/>
        <end position="136"/>
    </location>
</feature>
<evidence type="ECO:0000259" key="7">
    <source>
        <dbReference type="PROSITE" id="PS50850"/>
    </source>
</evidence>
<proteinExistence type="predicted"/>
<keyword evidence="5 6" id="KW-0472">Membrane</keyword>
<feature type="transmembrane region" description="Helical" evidence="6">
    <location>
        <begin position="203"/>
        <end position="222"/>
    </location>
</feature>
<dbReference type="PROSITE" id="PS50850">
    <property type="entry name" value="MFS"/>
    <property type="match status" value="1"/>
</dbReference>
<accession>A0ABS4BUN8</accession>
<comment type="subcellular location">
    <subcellularLocation>
        <location evidence="1">Membrane</location>
        <topology evidence="1">Multi-pass membrane protein</topology>
    </subcellularLocation>
</comment>
<feature type="domain" description="Major facilitator superfamily (MFS) profile" evidence="7">
    <location>
        <begin position="47"/>
        <end position="428"/>
    </location>
</feature>
<keyword evidence="4 6" id="KW-1133">Transmembrane helix</keyword>
<feature type="transmembrane region" description="Helical" evidence="6">
    <location>
        <begin position="403"/>
        <end position="424"/>
    </location>
</feature>
<dbReference type="InterPro" id="IPR020846">
    <property type="entry name" value="MFS_dom"/>
</dbReference>
<comment type="caution">
    <text evidence="8">The sequence shown here is derived from an EMBL/GenBank/DDBJ whole genome shotgun (WGS) entry which is preliminary data.</text>
</comment>
<dbReference type="RefSeq" id="WP_209655177.1">
    <property type="nucleotide sequence ID" value="NZ_JAGJCB010000009.1"/>
</dbReference>
<feature type="transmembrane region" description="Helical" evidence="6">
    <location>
        <begin position="86"/>
        <end position="108"/>
    </location>
</feature>
<gene>
    <name evidence="8" type="ORF">J8H85_10615</name>
</gene>
<reference evidence="8 9" key="1">
    <citation type="submission" date="2021-04" db="EMBL/GenBank/DDBJ databases">
        <title>Mariniflexile gromovii gen. nov., sp. nov., a gliding bacterium isolated from the sea urchin Strongylocentrotus intermedius.</title>
        <authorList>
            <person name="Ko S."/>
            <person name="Le V."/>
            <person name="Ahn C.-Y."/>
            <person name="Oh H.-M."/>
        </authorList>
    </citation>
    <scope>NUCLEOTIDE SEQUENCE [LARGE SCALE GENOMIC DNA]</scope>
    <source>
        <strain evidence="8 9">KCTC 12570</strain>
    </source>
</reference>
<evidence type="ECO:0000256" key="1">
    <source>
        <dbReference type="ARBA" id="ARBA00004141"/>
    </source>
</evidence>
<feature type="transmembrane region" description="Helical" evidence="6">
    <location>
        <begin position="249"/>
        <end position="274"/>
    </location>
</feature>
<evidence type="ECO:0000256" key="5">
    <source>
        <dbReference type="ARBA" id="ARBA00023136"/>
    </source>
</evidence>
<sequence>MIGKKFLKLLTGTNYFRKPCTLLKEQGFSFFYPFNMKFQDTKYLHISTLLAFILIPLGGLTTDIYIPSLPAMAEDLNLPIEKIQVSLLLFMVSSGFSQLFIGSILDSFGRYKINIFALIAFSLASFIIALVPQIYMIYLMRIIQGITVSLIIVGKRAFFVDLYKGEKLKHYTSLFSIVWATAPIVAPFIGGYLQVLFGWQSNFYLLGILTVIILIFELRFTGESLQDFQVFKRKEMAAIYKKMLGTPDFYLALIVIGLSYSLLVIYGMISPFIIEKVYAFSPVVTGYSSLASGIALMSGGIISKLFIKKDFFSKINAAIILQMIVVFAMFVVTMKYDGLAFLLVFTLLLHLLSGFIFNNFYAFSLQRFTTNAGIASGLTGGGVYVVSSVVGYGLIHLFEIKDIQIFTLVNFIIVAILFVTILLFRKASMNQKLEASPQRK</sequence>
<dbReference type="EMBL" id="JAGJCB010000009">
    <property type="protein sequence ID" value="MBP0904282.1"/>
    <property type="molecule type" value="Genomic_DNA"/>
</dbReference>
<feature type="transmembrane region" description="Helical" evidence="6">
    <location>
        <begin position="280"/>
        <end position="303"/>
    </location>
</feature>
<keyword evidence="2" id="KW-0813">Transport</keyword>
<feature type="transmembrane region" description="Helical" evidence="6">
    <location>
        <begin position="174"/>
        <end position="197"/>
    </location>
</feature>
<dbReference type="PANTHER" id="PTHR23502">
    <property type="entry name" value="MAJOR FACILITATOR SUPERFAMILY"/>
    <property type="match status" value="1"/>
</dbReference>
<evidence type="ECO:0000256" key="2">
    <source>
        <dbReference type="ARBA" id="ARBA00022448"/>
    </source>
</evidence>